<sequence>MAKQTKRQETIVKENLAEKEVNTVEKVETVIEEDVKENIVIEDNTPEVKEDTIIKDTPVKKNTIEEKNSNKAVKIIQKRPSHYSLLMEDGRRMVVHKSLFDKNTMTVKQDK</sequence>
<gene>
    <name evidence="1" type="ORF">immuto26A_120</name>
</gene>
<evidence type="ECO:0000313" key="2">
    <source>
        <dbReference type="Proteomes" id="UP000595566"/>
    </source>
</evidence>
<dbReference type="EMBL" id="MW353175">
    <property type="protein sequence ID" value="QQO91799.1"/>
    <property type="molecule type" value="Genomic_DNA"/>
</dbReference>
<protein>
    <submittedName>
        <fullName evidence="1">Lipopolysaccharide export LptBFGC system permease protein</fullName>
    </submittedName>
</protein>
<dbReference type="Proteomes" id="UP000595566">
    <property type="component" value="Segment"/>
</dbReference>
<keyword evidence="2" id="KW-1185">Reference proteome</keyword>
<evidence type="ECO:0000313" key="1">
    <source>
        <dbReference type="EMBL" id="QQO91799.1"/>
    </source>
</evidence>
<proteinExistence type="predicted"/>
<reference evidence="1 2" key="1">
    <citation type="submission" date="2020-12" db="EMBL/GenBank/DDBJ databases">
        <title>Dynamics of Baltic Sea phages driven by environmental changes.</title>
        <authorList>
            <person name="Hoetzinger M."/>
            <person name="Nilsson E."/>
            <person name="Holmfeldt K."/>
        </authorList>
    </citation>
    <scope>NUCLEOTIDE SEQUENCE [LARGE SCALE GENOMIC DNA]</scope>
</reference>
<name>A0A7T8ERY3_9CAUD</name>
<organism evidence="1 2">
    <name type="scientific">Flavobacterium phage vB_FspM_immuto_2-6A</name>
    <dbReference type="NCBI Taxonomy" id="2801477"/>
    <lineage>
        <taxon>Viruses</taxon>
        <taxon>Duplodnaviria</taxon>
        <taxon>Heunggongvirae</taxon>
        <taxon>Uroviricota</taxon>
        <taxon>Caudoviricetes</taxon>
        <taxon>Immutovirus</taxon>
        <taxon>Immutovirus immuto</taxon>
    </lineage>
</organism>
<accession>A0A7T8ERY3</accession>